<evidence type="ECO:0000313" key="1">
    <source>
        <dbReference type="EMBL" id="ACL53355.1"/>
    </source>
</evidence>
<dbReference type="EMBL" id="BT054748">
    <property type="protein sequence ID" value="ACL53355.1"/>
    <property type="molecule type" value="mRNA"/>
</dbReference>
<accession>B7ZZK6</accession>
<dbReference type="AlphaFoldDB" id="B7ZZK6"/>
<protein>
    <submittedName>
        <fullName evidence="1">Uncharacterized protein</fullName>
    </submittedName>
</protein>
<organism evidence="1">
    <name type="scientific">Zea mays</name>
    <name type="common">Maize</name>
    <dbReference type="NCBI Taxonomy" id="4577"/>
    <lineage>
        <taxon>Eukaryota</taxon>
        <taxon>Viridiplantae</taxon>
        <taxon>Streptophyta</taxon>
        <taxon>Embryophyta</taxon>
        <taxon>Tracheophyta</taxon>
        <taxon>Spermatophyta</taxon>
        <taxon>Magnoliopsida</taxon>
        <taxon>Liliopsida</taxon>
        <taxon>Poales</taxon>
        <taxon>Poaceae</taxon>
        <taxon>PACMAD clade</taxon>
        <taxon>Panicoideae</taxon>
        <taxon>Andropogonodae</taxon>
        <taxon>Andropogoneae</taxon>
        <taxon>Tripsacinae</taxon>
        <taxon>Zea</taxon>
    </lineage>
</organism>
<reference evidence="1" key="1">
    <citation type="journal article" date="2009" name="PLoS Genet.">
        <title>Sequencing, mapping, and analysis of 27,455 maize full-length cDNAs.</title>
        <authorList>
            <person name="Soderlund C."/>
            <person name="Descour A."/>
            <person name="Kudrna D."/>
            <person name="Bomhoff M."/>
            <person name="Boyd L."/>
            <person name="Currie J."/>
            <person name="Angelova A."/>
            <person name="Collura K."/>
            <person name="Wissotski M."/>
            <person name="Ashley E."/>
            <person name="Morrow D."/>
            <person name="Fernandes J."/>
            <person name="Walbot V."/>
            <person name="Yu Y."/>
        </authorList>
    </citation>
    <scope>NUCLEOTIDE SEQUENCE</scope>
    <source>
        <strain evidence="1">B73</strain>
    </source>
</reference>
<sequence>MSPGVVSVRLQVHQFGLICDNLDAVNKFEPNYRLIRRYISSSTMLFTTGPLLEDDRSFYD</sequence>
<name>B7ZZK6_MAIZE</name>
<proteinExistence type="evidence at transcript level"/>